<evidence type="ECO:0000313" key="2">
    <source>
        <dbReference type="EMBL" id="ROT83328.1"/>
    </source>
</evidence>
<protein>
    <submittedName>
        <fullName evidence="2">Heat shock protein 67B2</fullName>
    </submittedName>
</protein>
<dbReference type="AlphaFoldDB" id="A0A423U3P0"/>
<dbReference type="Gene3D" id="3.40.250.10">
    <property type="entry name" value="Rhodanese-like domain"/>
    <property type="match status" value="1"/>
</dbReference>
<keyword evidence="3" id="KW-1185">Reference proteome</keyword>
<reference evidence="2 3" key="2">
    <citation type="submission" date="2019-01" db="EMBL/GenBank/DDBJ databases">
        <title>The decoding of complex shrimp genome reveals the adaptation for benthos swimmer, frequently molting mechanism and breeding impact on genome.</title>
        <authorList>
            <person name="Sun Y."/>
            <person name="Gao Y."/>
            <person name="Yu Y."/>
        </authorList>
    </citation>
    <scope>NUCLEOTIDE SEQUENCE [LARGE SCALE GENOMIC DNA]</scope>
    <source>
        <tissue evidence="2">Muscle</tissue>
    </source>
</reference>
<dbReference type="SUPFAM" id="SSF52821">
    <property type="entry name" value="Rhodanese/Cell cycle control phosphatase"/>
    <property type="match status" value="1"/>
</dbReference>
<gene>
    <name evidence="2" type="ORF">C7M84_023496</name>
</gene>
<dbReference type="STRING" id="6689.A0A423U3P0"/>
<dbReference type="Pfam" id="PF00581">
    <property type="entry name" value="Rhodanese"/>
    <property type="match status" value="1"/>
</dbReference>
<accession>A0A423U3P0</accession>
<comment type="caution">
    <text evidence="2">The sequence shown here is derived from an EMBL/GenBank/DDBJ whole genome shotgun (WGS) entry which is preliminary data.</text>
</comment>
<sequence length="116" mass="12801">MADIEFSDLSSNLSDYVVIDVRNRNEVEDNGQIPGSHCIPLPELESAMDLSEHDFEAKYGFEKPSTSTSIVTHCMKGGRARRAGDLFKSKGYQARVYEGSFTDWKAKGGDIVPGKP</sequence>
<keyword evidence="2" id="KW-0346">Stress response</keyword>
<name>A0A423U3P0_PENVA</name>
<evidence type="ECO:0000259" key="1">
    <source>
        <dbReference type="PROSITE" id="PS50206"/>
    </source>
</evidence>
<dbReference type="PROSITE" id="PS50206">
    <property type="entry name" value="RHODANESE_3"/>
    <property type="match status" value="1"/>
</dbReference>
<dbReference type="EMBL" id="QCYY01000700">
    <property type="protein sequence ID" value="ROT83328.1"/>
    <property type="molecule type" value="Genomic_DNA"/>
</dbReference>
<evidence type="ECO:0000313" key="3">
    <source>
        <dbReference type="Proteomes" id="UP000283509"/>
    </source>
</evidence>
<organism evidence="2 3">
    <name type="scientific">Penaeus vannamei</name>
    <name type="common">Whiteleg shrimp</name>
    <name type="synonym">Litopenaeus vannamei</name>
    <dbReference type="NCBI Taxonomy" id="6689"/>
    <lineage>
        <taxon>Eukaryota</taxon>
        <taxon>Metazoa</taxon>
        <taxon>Ecdysozoa</taxon>
        <taxon>Arthropoda</taxon>
        <taxon>Crustacea</taxon>
        <taxon>Multicrustacea</taxon>
        <taxon>Malacostraca</taxon>
        <taxon>Eumalacostraca</taxon>
        <taxon>Eucarida</taxon>
        <taxon>Decapoda</taxon>
        <taxon>Dendrobranchiata</taxon>
        <taxon>Penaeoidea</taxon>
        <taxon>Penaeidae</taxon>
        <taxon>Penaeus</taxon>
    </lineage>
</organism>
<dbReference type="OrthoDB" id="566238at2759"/>
<reference evidence="2 3" key="1">
    <citation type="submission" date="2018-04" db="EMBL/GenBank/DDBJ databases">
        <authorList>
            <person name="Zhang X."/>
            <person name="Yuan J."/>
            <person name="Li F."/>
            <person name="Xiang J."/>
        </authorList>
    </citation>
    <scope>NUCLEOTIDE SEQUENCE [LARGE SCALE GENOMIC DNA]</scope>
    <source>
        <tissue evidence="2">Muscle</tissue>
    </source>
</reference>
<dbReference type="InterPro" id="IPR036873">
    <property type="entry name" value="Rhodanese-like_dom_sf"/>
</dbReference>
<dbReference type="SMART" id="SM00450">
    <property type="entry name" value="RHOD"/>
    <property type="match status" value="1"/>
</dbReference>
<dbReference type="PANTHER" id="PTHR44086:SF10">
    <property type="entry name" value="THIOSULFATE SULFURTRANSFERASE_RHODANESE-LIKE DOMAIN-CONTAINING PROTEIN 3"/>
    <property type="match status" value="1"/>
</dbReference>
<dbReference type="PANTHER" id="PTHR44086">
    <property type="entry name" value="THIOSULFATE SULFURTRANSFERASE RDL2, MITOCHONDRIAL-RELATED"/>
    <property type="match status" value="1"/>
</dbReference>
<feature type="domain" description="Rhodanese" evidence="1">
    <location>
        <begin position="12"/>
        <end position="113"/>
    </location>
</feature>
<dbReference type="InterPro" id="IPR001763">
    <property type="entry name" value="Rhodanese-like_dom"/>
</dbReference>
<dbReference type="Proteomes" id="UP000283509">
    <property type="component" value="Unassembled WGS sequence"/>
</dbReference>
<proteinExistence type="predicted"/>